<feature type="transmembrane region" description="Helical" evidence="1">
    <location>
        <begin position="121"/>
        <end position="139"/>
    </location>
</feature>
<reference evidence="2 3" key="1">
    <citation type="submission" date="2021-01" db="EMBL/GenBank/DDBJ databases">
        <title>Genome Sequencing of Type Strains.</title>
        <authorList>
            <person name="Lemaire J.F."/>
            <person name="Inderbitzin P."/>
            <person name="Collins S.B."/>
            <person name="Wespe N."/>
            <person name="Knight-Connoni V."/>
        </authorList>
    </citation>
    <scope>NUCLEOTIDE SEQUENCE [LARGE SCALE GENOMIC DNA]</scope>
    <source>
        <strain evidence="2 3">DSM 14730</strain>
    </source>
</reference>
<evidence type="ECO:0000313" key="3">
    <source>
        <dbReference type="Proteomes" id="UP001319060"/>
    </source>
</evidence>
<sequence>MMRLIIIGIMWIIAFFKSDWKRWQDYHATILFIIAADFYVSLITYNYTLWDLSSELGGHLLNDTLLAVLFFPPVILLYFTYYPKHKGIFRKVLYLMLWVLLFTGIEIAEYYLDNINYDNNWGIMESLFLNIALFIALTVHPARPFFAYFLFLLYVILLITICQIPVSGFK</sequence>
<accession>A0ABS2ZB29</accession>
<keyword evidence="3" id="KW-1185">Reference proteome</keyword>
<dbReference type="InterPro" id="IPR048147">
    <property type="entry name" value="CBO0543-like"/>
</dbReference>
<gene>
    <name evidence="2" type="ORF">JYA64_07410</name>
</gene>
<keyword evidence="1" id="KW-0472">Membrane</keyword>
<dbReference type="RefSeq" id="WP_205724003.1">
    <property type="nucleotide sequence ID" value="NZ_JAFHKS010000042.1"/>
</dbReference>
<proteinExistence type="predicted"/>
<feature type="transmembrane region" description="Helical" evidence="1">
    <location>
        <begin position="26"/>
        <end position="48"/>
    </location>
</feature>
<evidence type="ECO:0000313" key="2">
    <source>
        <dbReference type="EMBL" id="MBN3545115.1"/>
    </source>
</evidence>
<dbReference type="NCBIfam" id="NF041644">
    <property type="entry name" value="CBO0543_fam"/>
    <property type="match status" value="1"/>
</dbReference>
<keyword evidence="1" id="KW-0812">Transmembrane</keyword>
<dbReference type="EMBL" id="JAFHKS010000042">
    <property type="protein sequence ID" value="MBN3545115.1"/>
    <property type="molecule type" value="Genomic_DNA"/>
</dbReference>
<comment type="caution">
    <text evidence="2">The sequence shown here is derived from an EMBL/GenBank/DDBJ whole genome shotgun (WGS) entry which is preliminary data.</text>
</comment>
<name>A0ABS2ZB29_9BACL</name>
<feature type="transmembrane region" description="Helical" evidence="1">
    <location>
        <begin position="145"/>
        <end position="166"/>
    </location>
</feature>
<feature type="transmembrane region" description="Helical" evidence="1">
    <location>
        <begin position="60"/>
        <end position="81"/>
    </location>
</feature>
<organism evidence="2 3">
    <name type="scientific">Fictibacillus barbaricus</name>
    <dbReference type="NCBI Taxonomy" id="182136"/>
    <lineage>
        <taxon>Bacteria</taxon>
        <taxon>Bacillati</taxon>
        <taxon>Bacillota</taxon>
        <taxon>Bacilli</taxon>
        <taxon>Bacillales</taxon>
        <taxon>Fictibacillaceae</taxon>
        <taxon>Fictibacillus</taxon>
    </lineage>
</organism>
<evidence type="ECO:0008006" key="4">
    <source>
        <dbReference type="Google" id="ProtNLM"/>
    </source>
</evidence>
<dbReference type="Proteomes" id="UP001319060">
    <property type="component" value="Unassembled WGS sequence"/>
</dbReference>
<evidence type="ECO:0000256" key="1">
    <source>
        <dbReference type="SAM" id="Phobius"/>
    </source>
</evidence>
<keyword evidence="1" id="KW-1133">Transmembrane helix</keyword>
<protein>
    <recommendedName>
        <fullName evidence="4">GGDEF domain-containing protein</fullName>
    </recommendedName>
</protein>
<feature type="transmembrane region" description="Helical" evidence="1">
    <location>
        <begin position="93"/>
        <end position="112"/>
    </location>
</feature>